<name>A0A498R289_9FIRM</name>
<dbReference type="Proteomes" id="UP000277811">
    <property type="component" value="Unassembled WGS sequence"/>
</dbReference>
<reference evidence="1 2" key="1">
    <citation type="submission" date="2018-06" db="EMBL/GenBank/DDBJ databases">
        <authorList>
            <person name="Strepis N."/>
        </authorList>
    </citation>
    <scope>NUCLEOTIDE SEQUENCE [LARGE SCALE GENOMIC DNA]</scope>
    <source>
        <strain evidence="1">LUCI</strain>
    </source>
</reference>
<evidence type="ECO:0000313" key="1">
    <source>
        <dbReference type="EMBL" id="VBB05584.1"/>
    </source>
</evidence>
<accession>A0A498R289</accession>
<gene>
    <name evidence="1" type="ORF">LUCI_0794</name>
</gene>
<dbReference type="RefSeq" id="WP_122626573.1">
    <property type="nucleotide sequence ID" value="NZ_UPPP01000057.1"/>
</dbReference>
<dbReference type="OrthoDB" id="3632821at2"/>
<proteinExistence type="predicted"/>
<sequence length="104" mass="11877">MSTKADFFVGTGRDAKYLGSIRWDGYPEGIDPKILRSRTQKGFEKNVKKFLANREDGTLTNQGESWTWEESIQIIDYAYCFVNNQVMASYFGDTLFNPVKEAAC</sequence>
<organism evidence="1 2">
    <name type="scientific">Lucifera butyrica</name>
    <dbReference type="NCBI Taxonomy" id="1351585"/>
    <lineage>
        <taxon>Bacteria</taxon>
        <taxon>Bacillati</taxon>
        <taxon>Bacillota</taxon>
        <taxon>Negativicutes</taxon>
        <taxon>Veillonellales</taxon>
        <taxon>Veillonellaceae</taxon>
        <taxon>Lucifera</taxon>
    </lineage>
</organism>
<keyword evidence="2" id="KW-1185">Reference proteome</keyword>
<dbReference type="EMBL" id="UPPP01000057">
    <property type="protein sequence ID" value="VBB05584.1"/>
    <property type="molecule type" value="Genomic_DNA"/>
</dbReference>
<protein>
    <submittedName>
        <fullName evidence="1">Uncharacterized protein</fullName>
    </submittedName>
</protein>
<dbReference type="AlphaFoldDB" id="A0A498R289"/>
<evidence type="ECO:0000313" key="2">
    <source>
        <dbReference type="Proteomes" id="UP000277811"/>
    </source>
</evidence>